<dbReference type="EMBL" id="SZYD01000014">
    <property type="protein sequence ID" value="KAD4179264.1"/>
    <property type="molecule type" value="Genomic_DNA"/>
</dbReference>
<feature type="repeat" description="Pumilio" evidence="5">
    <location>
        <begin position="481"/>
        <end position="516"/>
    </location>
</feature>
<comment type="caution">
    <text evidence="7">The sequence shown here is derived from an EMBL/GenBank/DDBJ whole genome shotgun (WGS) entry which is preliminary data.</text>
</comment>
<dbReference type="Proteomes" id="UP000326396">
    <property type="component" value="Linkage Group LG4"/>
</dbReference>
<dbReference type="SUPFAM" id="SSF48371">
    <property type="entry name" value="ARM repeat"/>
    <property type="match status" value="1"/>
</dbReference>
<dbReference type="GO" id="GO:0003729">
    <property type="term" value="F:mRNA binding"/>
    <property type="evidence" value="ECO:0007669"/>
    <property type="project" value="TreeGrafter"/>
</dbReference>
<dbReference type="FunFam" id="1.25.10.10:FF:000237">
    <property type="entry name" value="Pumilio homolog 9"/>
    <property type="match status" value="1"/>
</dbReference>
<dbReference type="PANTHER" id="PTHR12537:SF129">
    <property type="entry name" value="PUMILIO HOMOLOG 15-LIKE"/>
    <property type="match status" value="1"/>
</dbReference>
<evidence type="ECO:0000313" key="7">
    <source>
        <dbReference type="EMBL" id="KAD4179264.1"/>
    </source>
</evidence>
<dbReference type="PANTHER" id="PTHR12537">
    <property type="entry name" value="RNA BINDING PROTEIN PUMILIO-RELATED"/>
    <property type="match status" value="1"/>
</dbReference>
<feature type="repeat" description="Pumilio" evidence="5">
    <location>
        <begin position="408"/>
        <end position="444"/>
    </location>
</feature>
<reference evidence="7 8" key="1">
    <citation type="submission" date="2019-05" db="EMBL/GenBank/DDBJ databases">
        <title>Mikania micrantha, genome provides insights into the molecular mechanism of rapid growth.</title>
        <authorList>
            <person name="Liu B."/>
        </authorList>
    </citation>
    <scope>NUCLEOTIDE SEQUENCE [LARGE SCALE GENOMIC DNA]</scope>
    <source>
        <strain evidence="7">NLD-2019</strain>
        <tissue evidence="7">Leaf</tissue>
    </source>
</reference>
<dbReference type="InterPro" id="IPR033712">
    <property type="entry name" value="Pumilio_RNA-bd"/>
</dbReference>
<dbReference type="GO" id="GO:0005737">
    <property type="term" value="C:cytoplasm"/>
    <property type="evidence" value="ECO:0007669"/>
    <property type="project" value="TreeGrafter"/>
</dbReference>
<keyword evidence="2" id="KW-0810">Translation regulation</keyword>
<dbReference type="GO" id="GO:0006417">
    <property type="term" value="P:regulation of translation"/>
    <property type="evidence" value="ECO:0007669"/>
    <property type="project" value="UniProtKB-KW"/>
</dbReference>
<feature type="repeat" description="Pumilio" evidence="5">
    <location>
        <begin position="297"/>
        <end position="333"/>
    </location>
</feature>
<evidence type="ECO:0000256" key="1">
    <source>
        <dbReference type="ARBA" id="ARBA00022737"/>
    </source>
</evidence>
<gene>
    <name evidence="7" type="ORF">E3N88_27855</name>
</gene>
<dbReference type="CDD" id="cd07920">
    <property type="entry name" value="Pumilio"/>
    <property type="match status" value="1"/>
</dbReference>
<proteinExistence type="predicted"/>
<feature type="repeat" description="Pumilio" evidence="5">
    <location>
        <begin position="334"/>
        <end position="372"/>
    </location>
</feature>
<dbReference type="AlphaFoldDB" id="A0A5N6MZE2"/>
<organism evidence="7 8">
    <name type="scientific">Mikania micrantha</name>
    <name type="common">bitter vine</name>
    <dbReference type="NCBI Taxonomy" id="192012"/>
    <lineage>
        <taxon>Eukaryota</taxon>
        <taxon>Viridiplantae</taxon>
        <taxon>Streptophyta</taxon>
        <taxon>Embryophyta</taxon>
        <taxon>Tracheophyta</taxon>
        <taxon>Spermatophyta</taxon>
        <taxon>Magnoliopsida</taxon>
        <taxon>eudicotyledons</taxon>
        <taxon>Gunneridae</taxon>
        <taxon>Pentapetalae</taxon>
        <taxon>asterids</taxon>
        <taxon>campanulids</taxon>
        <taxon>Asterales</taxon>
        <taxon>Asteraceae</taxon>
        <taxon>Asteroideae</taxon>
        <taxon>Heliantheae alliance</taxon>
        <taxon>Eupatorieae</taxon>
        <taxon>Mikania</taxon>
    </lineage>
</organism>
<protein>
    <recommendedName>
        <fullName evidence="6">PUM-HD domain-containing protein</fullName>
    </recommendedName>
</protein>
<name>A0A5N6MZE2_9ASTR</name>
<dbReference type="PROSITE" id="PS50302">
    <property type="entry name" value="PUM"/>
    <property type="match status" value="6"/>
</dbReference>
<comment type="function">
    <text evidence="4">Sequence-specific RNA-binding protein that regulates translation and mRNA stability by binding the 3'-UTR of target mRNAs.</text>
</comment>
<evidence type="ECO:0000256" key="3">
    <source>
        <dbReference type="ARBA" id="ARBA00022884"/>
    </source>
</evidence>
<dbReference type="Pfam" id="PF00806">
    <property type="entry name" value="PUF"/>
    <property type="match status" value="8"/>
</dbReference>
<evidence type="ECO:0000256" key="4">
    <source>
        <dbReference type="ARBA" id="ARBA00058490"/>
    </source>
</evidence>
<evidence type="ECO:0000256" key="5">
    <source>
        <dbReference type="PROSITE-ProRule" id="PRU00317"/>
    </source>
</evidence>
<keyword evidence="8" id="KW-1185">Reference proteome</keyword>
<evidence type="ECO:0000313" key="8">
    <source>
        <dbReference type="Proteomes" id="UP000326396"/>
    </source>
</evidence>
<keyword evidence="1" id="KW-0677">Repeat</keyword>
<feature type="domain" description="PUM-HD" evidence="6">
    <location>
        <begin position="239"/>
        <end position="580"/>
    </location>
</feature>
<dbReference type="InterPro" id="IPR011989">
    <property type="entry name" value="ARM-like"/>
</dbReference>
<feature type="repeat" description="Pumilio" evidence="5">
    <location>
        <begin position="517"/>
        <end position="554"/>
    </location>
</feature>
<dbReference type="PROSITE" id="PS50303">
    <property type="entry name" value="PUM_HD"/>
    <property type="match status" value="1"/>
</dbReference>
<evidence type="ECO:0000259" key="6">
    <source>
        <dbReference type="PROSITE" id="PS50303"/>
    </source>
</evidence>
<dbReference type="Gene3D" id="1.25.10.10">
    <property type="entry name" value="Leucine-rich Repeat Variant"/>
    <property type="match status" value="1"/>
</dbReference>
<dbReference type="OrthoDB" id="668540at2759"/>
<dbReference type="InterPro" id="IPR001313">
    <property type="entry name" value="Pumilio_RNA-bd_rpt"/>
</dbReference>
<dbReference type="SMART" id="SM00025">
    <property type="entry name" value="Pumilio"/>
    <property type="match status" value="8"/>
</dbReference>
<dbReference type="InterPro" id="IPR016024">
    <property type="entry name" value="ARM-type_fold"/>
</dbReference>
<feature type="repeat" description="Pumilio" evidence="5">
    <location>
        <begin position="445"/>
        <end position="480"/>
    </location>
</feature>
<dbReference type="InterPro" id="IPR033133">
    <property type="entry name" value="PUM-HD"/>
</dbReference>
<keyword evidence="3" id="KW-0694">RNA-binding</keyword>
<accession>A0A5N6MZE2</accession>
<sequence length="584" mass="65623">MENNPRIFMREEFDPMVFIGQNPSDHKTISPSSPTVNTGSVVQDHFYSHPLNTTVLSSSLQHLNANGGTILIEDDGFEAYMNKEQRRLPAMGSHFRANPVRSILDYSDRYPQFTPEFRDFDPYSFCCNSCHPDQLPPGLAGLNHQSSLNSFFETLADRNLEIDFNRLNISSPNRNHHPQPFLAPSTPILGSNFQTNHVPVPAPVNRTTRCYDMCCNPGSTRCGLGSMIYNNALDISNPTNSHLVQSRQQIKQTKFPVSLKDIRGKICMVAKDQEGCQFLQTKCEGGKPEDIEMIFNEVKDHIFELMTDASMNYLAQKLFKVCNERQMAHILVSVINDDNVLTNICLNSHGTRAMQKLIELLNTAEHRSLMVSALRRITLTLTKNTNGHHVIQHCLKSFNVDEVQPILDVVADNCLDIATDKSGCCVLQLCVLHADEASKDRLMTEIIENAVDLSEHPYGNYVVQHILGMQIPYITARITKKLAGNFVNLAMNKYASNVVEKCLKDASDEQSMPIIREIINSPNFLGLIQHPFGNYVAQSVLQTAKGSLKEMMINKVQKEYAYLHSHPHGKRVLALARNSKPRGA</sequence>
<evidence type="ECO:0000256" key="2">
    <source>
        <dbReference type="ARBA" id="ARBA00022845"/>
    </source>
</evidence>